<comment type="caution">
    <text evidence="12">The sequence shown here is derived from an EMBL/GenBank/DDBJ whole genome shotgun (WGS) entry which is preliminary data.</text>
</comment>
<accession>A0A4R9C0D5</accession>
<gene>
    <name evidence="12" type="ORF">EQF91_06560</name>
</gene>
<dbReference type="InterPro" id="IPR016195">
    <property type="entry name" value="Pol/histidinol_Pase-like"/>
</dbReference>
<dbReference type="Gene3D" id="1.10.150.870">
    <property type="match status" value="1"/>
</dbReference>
<sequence length="1152" mass="132591">MYMEFTHLHLHTEYSLLDGFAKIDKVLDRCVEYGMKSVAITDHGVMFGVIDFYKKAKKRGIKPIIGCEIYLSEGSYLEKTPQNKKRYHLILLAENWIGYQNLIKIVSESFINGYYYKPRVDKSVLKKYSEGIIALSACMSGEVQIHIRNNEIEFAKKSALEYKEIFGEDNFYLELQDHGLLEQKKINKYLKEFSKELEIPLVATNDVHYTDQEDAKIQDILMCISTGKTVDNLDRMRFPNSQFYFKSPKEMEKLFQDTPEALINTQVIAERCNVDFKFHDMHLPFFDIQENHEQYLRELVFSGLKNKYNELTENIINRANEELDIINKMGFTDYFLIVWDFIDYAKKQGIAVGPGRGSAAGSIVSYSLGITGLDPIKYDLLFERFLNPERVSMPDIDIDFDYERRNEVIEYVKEKYGESNVAQIVTFGTLAARNAIRDVGRVTSVNSDVVDKIAKQVPQEINMTIKKALNISEDFRKSYEASDENKKLIDTAMQIEGMPKNTSTHAAGVVIASKPLNEFVPLYIGDKSILTQYNMTELEELGLLKMDFLGLRTLTVISDSIKLVKYNKGIDIDIENIDLNDKEVLNIFNVAETIGVFQFESEGMRAFLKELKPTRFDDLIAANSLFRPGPMNEIPNYIRNRHNKELVTYLHPLLESILEPTYGTIVFQEQVMQIVQKLAGFSLGEADNLRRAMGKKKMKVMEENREYFIYGRIENGEISVPGCLRNGIDEDIANKIYDLMIDFAKYAFNKSHSAAYSFVAFQTAWLKVHYPEEFMASLLSSVMGSSDKVYLYIKEAKKMGIEILLPSVNSSYKNFSVEGRKIRIGLSVIKSLGVNIVEAIVNERKKGKFKDFDDFVERMVNNSEAKLNKKSLEYLIFSGAMDGFGLNRAQMVSICERAVERYSKSNNNIIGQEDIFSMINGNNFKIEVPKIPEFSKVEMLKKEKEYIGAYITDHPFSSYEKLVSNYVDFTTLDLIEEKVKYDKNVIFSGIIISVKAIFTKQNRKMCFIELEDIYGKIEAVVFPQIYEKYKEILIEDKAVLINGKLQINDNRAANIIINNIREINNEIFSQNSERNGIIYEDKVLYLKMKYSDKNIYSKIRNELLKYKGKSEVVIYFYDISKSVSLKNIKINLDLTLINSLVNLLGNDSVIIK</sequence>
<dbReference type="Proteomes" id="UP000297454">
    <property type="component" value="Unassembled WGS sequence"/>
</dbReference>
<dbReference type="NCBIfam" id="NF004226">
    <property type="entry name" value="PRK05673.1"/>
    <property type="match status" value="1"/>
</dbReference>
<evidence type="ECO:0000313" key="13">
    <source>
        <dbReference type="Proteomes" id="UP000297454"/>
    </source>
</evidence>
<dbReference type="Pfam" id="PF14579">
    <property type="entry name" value="HHH_6"/>
    <property type="match status" value="1"/>
</dbReference>
<dbReference type="GO" id="GO:0008408">
    <property type="term" value="F:3'-5' exonuclease activity"/>
    <property type="evidence" value="ECO:0007669"/>
    <property type="project" value="InterPro"/>
</dbReference>
<comment type="subcellular location">
    <subcellularLocation>
        <location evidence="1">Cytoplasm</location>
    </subcellularLocation>
</comment>
<dbReference type="GO" id="GO:0003887">
    <property type="term" value="F:DNA-directed DNA polymerase activity"/>
    <property type="evidence" value="ECO:0007669"/>
    <property type="project" value="UniProtKB-KW"/>
</dbReference>
<feature type="domain" description="Polymerase/histidinol phosphatase N-terminal" evidence="11">
    <location>
        <begin position="6"/>
        <end position="73"/>
    </location>
</feature>
<dbReference type="Pfam" id="PF02811">
    <property type="entry name" value="PHP"/>
    <property type="match status" value="1"/>
</dbReference>
<comment type="catalytic activity">
    <reaction evidence="10">
        <text>DNA(n) + a 2'-deoxyribonucleoside 5'-triphosphate = DNA(n+1) + diphosphate</text>
        <dbReference type="Rhea" id="RHEA:22508"/>
        <dbReference type="Rhea" id="RHEA-COMP:17339"/>
        <dbReference type="Rhea" id="RHEA-COMP:17340"/>
        <dbReference type="ChEBI" id="CHEBI:33019"/>
        <dbReference type="ChEBI" id="CHEBI:61560"/>
        <dbReference type="ChEBI" id="CHEBI:173112"/>
        <dbReference type="EC" id="2.7.7.7"/>
    </reaction>
</comment>
<evidence type="ECO:0000256" key="2">
    <source>
        <dbReference type="ARBA" id="ARBA00009496"/>
    </source>
</evidence>
<dbReference type="PANTHER" id="PTHR32294">
    <property type="entry name" value="DNA POLYMERASE III SUBUNIT ALPHA"/>
    <property type="match status" value="1"/>
</dbReference>
<dbReference type="CDD" id="cd04485">
    <property type="entry name" value="DnaE_OBF"/>
    <property type="match status" value="1"/>
</dbReference>
<dbReference type="InterPro" id="IPR004013">
    <property type="entry name" value="PHP_dom"/>
</dbReference>
<dbReference type="InterPro" id="IPR029460">
    <property type="entry name" value="DNAPol_HHH"/>
</dbReference>
<evidence type="ECO:0000313" key="12">
    <source>
        <dbReference type="EMBL" id="TFF65144.1"/>
    </source>
</evidence>
<evidence type="ECO:0000256" key="6">
    <source>
        <dbReference type="ARBA" id="ARBA00022695"/>
    </source>
</evidence>
<comment type="function">
    <text evidence="9">DNA polymerase III is a complex, multichain enzyme responsible for most of the replicative synthesis in bacteria. This DNA polymerase also exhibits 3' to 5' exonuclease activity. The alpha chain is the DNA polymerase.</text>
</comment>
<reference evidence="12 13" key="1">
    <citation type="submission" date="2019-01" db="EMBL/GenBank/DDBJ databases">
        <title>Draft Genome Sequences of Helcococcus ovis Strains Isolated from the Uterus and Vagina of Dairy Cows with Metritis.</title>
        <authorList>
            <person name="Cunha F."/>
            <person name="Jeon S.J."/>
            <person name="Kutzer P."/>
            <person name="Galvao K.N."/>
        </authorList>
    </citation>
    <scope>NUCLEOTIDE SEQUENCE [LARGE SCALE GENOMIC DNA]</scope>
    <source>
        <strain evidence="12 13">KG-37</strain>
    </source>
</reference>
<keyword evidence="6 12" id="KW-0548">Nucleotidyltransferase</keyword>
<dbReference type="Pfam" id="PF17657">
    <property type="entry name" value="DNA_pol3_finger"/>
    <property type="match status" value="1"/>
</dbReference>
<keyword evidence="13" id="KW-1185">Reference proteome</keyword>
<name>A0A4R9C0D5_9FIRM</name>
<dbReference type="GO" id="GO:0006260">
    <property type="term" value="P:DNA replication"/>
    <property type="evidence" value="ECO:0007669"/>
    <property type="project" value="UniProtKB-KW"/>
</dbReference>
<organism evidence="12 13">
    <name type="scientific">Helcococcus ovis</name>
    <dbReference type="NCBI Taxonomy" id="72026"/>
    <lineage>
        <taxon>Bacteria</taxon>
        <taxon>Bacillati</taxon>
        <taxon>Bacillota</taxon>
        <taxon>Tissierellia</taxon>
        <taxon>Tissierellales</taxon>
        <taxon>Peptoniphilaceae</taxon>
        <taxon>Helcococcus</taxon>
    </lineage>
</organism>
<dbReference type="AlphaFoldDB" id="A0A4R9C0D5"/>
<evidence type="ECO:0000256" key="4">
    <source>
        <dbReference type="ARBA" id="ARBA00019114"/>
    </source>
</evidence>
<dbReference type="GO" id="GO:0003676">
    <property type="term" value="F:nucleic acid binding"/>
    <property type="evidence" value="ECO:0007669"/>
    <property type="project" value="InterPro"/>
</dbReference>
<dbReference type="InterPro" id="IPR011708">
    <property type="entry name" value="DNA_pol3_alpha_NTPase_dom"/>
</dbReference>
<dbReference type="Pfam" id="PF07733">
    <property type="entry name" value="DNA_pol3_alpha"/>
    <property type="match status" value="1"/>
</dbReference>
<keyword evidence="7" id="KW-0235">DNA replication</keyword>
<dbReference type="CDD" id="cd12113">
    <property type="entry name" value="PHP_PolIIIA_DnaE3"/>
    <property type="match status" value="1"/>
</dbReference>
<dbReference type="InterPro" id="IPR041931">
    <property type="entry name" value="DNA_pol3_alpha_thumb_dom"/>
</dbReference>
<dbReference type="InterPro" id="IPR003141">
    <property type="entry name" value="Pol/His_phosphatase_N"/>
</dbReference>
<evidence type="ECO:0000256" key="5">
    <source>
        <dbReference type="ARBA" id="ARBA00022679"/>
    </source>
</evidence>
<dbReference type="NCBIfam" id="NF005298">
    <property type="entry name" value="PRK06826.1"/>
    <property type="match status" value="1"/>
</dbReference>
<dbReference type="GO" id="GO:0005737">
    <property type="term" value="C:cytoplasm"/>
    <property type="evidence" value="ECO:0007669"/>
    <property type="project" value="UniProtKB-SubCell"/>
</dbReference>
<dbReference type="InterPro" id="IPR004805">
    <property type="entry name" value="DnaE2/DnaE/PolC"/>
</dbReference>
<evidence type="ECO:0000256" key="9">
    <source>
        <dbReference type="ARBA" id="ARBA00025611"/>
    </source>
</evidence>
<evidence type="ECO:0000256" key="3">
    <source>
        <dbReference type="ARBA" id="ARBA00012417"/>
    </source>
</evidence>
<proteinExistence type="inferred from homology"/>
<dbReference type="Gene3D" id="3.20.20.140">
    <property type="entry name" value="Metal-dependent hydrolases"/>
    <property type="match status" value="1"/>
</dbReference>
<dbReference type="EC" id="2.7.7.7" evidence="3"/>
<keyword evidence="8" id="KW-0239">DNA-directed DNA polymerase</keyword>
<comment type="similarity">
    <text evidence="2">Belongs to the DNA polymerase type-C family. DnaE subfamily.</text>
</comment>
<dbReference type="NCBIfam" id="TIGR00594">
    <property type="entry name" value="polc"/>
    <property type="match status" value="1"/>
</dbReference>
<evidence type="ECO:0000259" key="11">
    <source>
        <dbReference type="SMART" id="SM00481"/>
    </source>
</evidence>
<dbReference type="InterPro" id="IPR040982">
    <property type="entry name" value="DNA_pol3_finger"/>
</dbReference>
<dbReference type="Gene3D" id="1.10.10.1600">
    <property type="entry name" value="Bacterial DNA polymerase III alpha subunit, thumb domain"/>
    <property type="match status" value="1"/>
</dbReference>
<keyword evidence="5 12" id="KW-0808">Transferase</keyword>
<protein>
    <recommendedName>
        <fullName evidence="4">DNA polymerase III subunit alpha</fullName>
        <ecNumber evidence="3">2.7.7.7</ecNumber>
    </recommendedName>
</protein>
<dbReference type="Pfam" id="PF01336">
    <property type="entry name" value="tRNA_anti-codon"/>
    <property type="match status" value="1"/>
</dbReference>
<evidence type="ECO:0000256" key="8">
    <source>
        <dbReference type="ARBA" id="ARBA00022932"/>
    </source>
</evidence>
<evidence type="ECO:0000256" key="10">
    <source>
        <dbReference type="ARBA" id="ARBA00049244"/>
    </source>
</evidence>
<evidence type="ECO:0000256" key="7">
    <source>
        <dbReference type="ARBA" id="ARBA00022705"/>
    </source>
</evidence>
<dbReference type="SUPFAM" id="SSF160975">
    <property type="entry name" value="AF1531-like"/>
    <property type="match status" value="1"/>
</dbReference>
<dbReference type="PANTHER" id="PTHR32294:SF0">
    <property type="entry name" value="DNA POLYMERASE III SUBUNIT ALPHA"/>
    <property type="match status" value="1"/>
</dbReference>
<evidence type="ECO:0000256" key="1">
    <source>
        <dbReference type="ARBA" id="ARBA00004496"/>
    </source>
</evidence>
<dbReference type="EMBL" id="SCFR01000024">
    <property type="protein sequence ID" value="TFF65144.1"/>
    <property type="molecule type" value="Genomic_DNA"/>
</dbReference>
<dbReference type="InterPro" id="IPR004365">
    <property type="entry name" value="NA-bd_OB_tRNA"/>
</dbReference>
<dbReference type="SUPFAM" id="SSF89550">
    <property type="entry name" value="PHP domain-like"/>
    <property type="match status" value="1"/>
</dbReference>
<dbReference type="SMART" id="SM00481">
    <property type="entry name" value="POLIIIAc"/>
    <property type="match status" value="1"/>
</dbReference>